<feature type="compositionally biased region" description="Basic and acidic residues" evidence="1">
    <location>
        <begin position="96"/>
        <end position="112"/>
    </location>
</feature>
<evidence type="ECO:0000259" key="3">
    <source>
        <dbReference type="Pfam" id="PF13511"/>
    </source>
</evidence>
<feature type="signal peptide" evidence="2">
    <location>
        <begin position="1"/>
        <end position="23"/>
    </location>
</feature>
<evidence type="ECO:0000313" key="5">
    <source>
        <dbReference type="Proteomes" id="UP000077885"/>
    </source>
</evidence>
<keyword evidence="2" id="KW-0732">Signal</keyword>
<dbReference type="RefSeq" id="WP_067594223.1">
    <property type="nucleotide sequence ID" value="NZ_LXSL01000028.1"/>
</dbReference>
<dbReference type="InterPro" id="IPR025392">
    <property type="entry name" value="DUF4124"/>
</dbReference>
<feature type="domain" description="DUF4124" evidence="3">
    <location>
        <begin position="14"/>
        <end position="69"/>
    </location>
</feature>
<organism evidence="4 5">
    <name type="scientific">Eikenella longinqua</name>
    <dbReference type="NCBI Taxonomy" id="1795827"/>
    <lineage>
        <taxon>Bacteria</taxon>
        <taxon>Pseudomonadati</taxon>
        <taxon>Pseudomonadota</taxon>
        <taxon>Betaproteobacteria</taxon>
        <taxon>Neisseriales</taxon>
        <taxon>Neisseriaceae</taxon>
        <taxon>Eikenella</taxon>
    </lineage>
</organism>
<evidence type="ECO:0000256" key="2">
    <source>
        <dbReference type="SAM" id="SignalP"/>
    </source>
</evidence>
<gene>
    <name evidence="4" type="ORF">A7P95_08980</name>
</gene>
<protein>
    <recommendedName>
        <fullName evidence="3">DUF4124 domain-containing protein</fullName>
    </recommendedName>
</protein>
<dbReference type="STRING" id="1795827.A7P95_08980"/>
<keyword evidence="5" id="KW-1185">Reference proteome</keyword>
<proteinExistence type="predicted"/>
<dbReference type="EMBL" id="LXSL01000028">
    <property type="protein sequence ID" value="OAM26873.1"/>
    <property type="molecule type" value="Genomic_DNA"/>
</dbReference>
<comment type="caution">
    <text evidence="4">The sequence shown here is derived from an EMBL/GenBank/DDBJ whole genome shotgun (WGS) entry which is preliminary data.</text>
</comment>
<sequence length="156" mass="17324">MNKKLSLLAACAAAMLFSGSLMAEDVYEWKSGRVSTYSDVPKNLTPATSNIVNVRTQTSRPAAAPVSQQQNQLPQIQNNNGEISAADLQAMANQRQMEENKATEEANRKVQEQNEAARASNCNVARINLQHAQTARIQNREQLIQQYQSNVNQYCN</sequence>
<dbReference type="AlphaFoldDB" id="A0A1A9RWP1"/>
<dbReference type="Pfam" id="PF13511">
    <property type="entry name" value="DUF4124"/>
    <property type="match status" value="1"/>
</dbReference>
<evidence type="ECO:0000313" key="4">
    <source>
        <dbReference type="EMBL" id="OAM26873.1"/>
    </source>
</evidence>
<accession>A0A1A9RWP1</accession>
<evidence type="ECO:0000256" key="1">
    <source>
        <dbReference type="SAM" id="MobiDB-lite"/>
    </source>
</evidence>
<dbReference type="Proteomes" id="UP000077885">
    <property type="component" value="Unassembled WGS sequence"/>
</dbReference>
<feature type="region of interest" description="Disordered" evidence="1">
    <location>
        <begin position="94"/>
        <end position="117"/>
    </location>
</feature>
<feature type="chain" id="PRO_5008396254" description="DUF4124 domain-containing protein" evidence="2">
    <location>
        <begin position="24"/>
        <end position="156"/>
    </location>
</feature>
<reference evidence="5" key="1">
    <citation type="submission" date="2016-05" db="EMBL/GenBank/DDBJ databases">
        <title>Draft genome of Corynebacterium afermentans subsp. afermentans LCDC 88199T.</title>
        <authorList>
            <person name="Bernier A.-M."/>
            <person name="Bernard K."/>
        </authorList>
    </citation>
    <scope>NUCLEOTIDE SEQUENCE [LARGE SCALE GENOMIC DNA]</scope>
    <source>
        <strain evidence="5">NML02-A-017</strain>
    </source>
</reference>
<name>A0A1A9RWP1_9NEIS</name>
<dbReference type="OrthoDB" id="8613872at2"/>